<dbReference type="Proteomes" id="UP000774617">
    <property type="component" value="Unassembled WGS sequence"/>
</dbReference>
<evidence type="ECO:0000256" key="1">
    <source>
        <dbReference type="ARBA" id="ARBA00007473"/>
    </source>
</evidence>
<feature type="domain" description="Kri1-like C-terminal" evidence="3">
    <location>
        <begin position="501"/>
        <end position="587"/>
    </location>
</feature>
<feature type="region of interest" description="Disordered" evidence="2">
    <location>
        <begin position="613"/>
        <end position="653"/>
    </location>
</feature>
<feature type="compositionally biased region" description="Basic and acidic residues" evidence="2">
    <location>
        <begin position="584"/>
        <end position="595"/>
    </location>
</feature>
<feature type="compositionally biased region" description="Basic and acidic residues" evidence="2">
    <location>
        <begin position="134"/>
        <end position="166"/>
    </location>
</feature>
<feature type="compositionally biased region" description="Basic and acidic residues" evidence="2">
    <location>
        <begin position="306"/>
        <end position="335"/>
    </location>
</feature>
<dbReference type="PANTHER" id="PTHR14490:SF5">
    <property type="entry name" value="PROTEIN KRI1 HOMOLOG"/>
    <property type="match status" value="1"/>
</dbReference>
<dbReference type="InterPro" id="IPR018034">
    <property type="entry name" value="Kri1"/>
</dbReference>
<dbReference type="Pfam" id="PF05178">
    <property type="entry name" value="Kri1"/>
    <property type="match status" value="1"/>
</dbReference>
<evidence type="ECO:0000313" key="4">
    <source>
        <dbReference type="EMBL" id="KAH7049163.1"/>
    </source>
</evidence>
<reference evidence="4 5" key="1">
    <citation type="journal article" date="2021" name="Nat. Commun.">
        <title>Genetic determinants of endophytism in the Arabidopsis root mycobiome.</title>
        <authorList>
            <person name="Mesny F."/>
            <person name="Miyauchi S."/>
            <person name="Thiergart T."/>
            <person name="Pickel B."/>
            <person name="Atanasova L."/>
            <person name="Karlsson M."/>
            <person name="Huettel B."/>
            <person name="Barry K.W."/>
            <person name="Haridas S."/>
            <person name="Chen C."/>
            <person name="Bauer D."/>
            <person name="Andreopoulos W."/>
            <person name="Pangilinan J."/>
            <person name="LaButti K."/>
            <person name="Riley R."/>
            <person name="Lipzen A."/>
            <person name="Clum A."/>
            <person name="Drula E."/>
            <person name="Henrissat B."/>
            <person name="Kohler A."/>
            <person name="Grigoriev I.V."/>
            <person name="Martin F.M."/>
            <person name="Hacquard S."/>
        </authorList>
    </citation>
    <scope>NUCLEOTIDE SEQUENCE [LARGE SCALE GENOMIC DNA]</scope>
    <source>
        <strain evidence="4 5">MPI-SDFR-AT-0080</strain>
    </source>
</reference>
<gene>
    <name evidence="4" type="ORF">B0J12DRAFT_719191</name>
</gene>
<accession>A0ABQ8G9B2</accession>
<dbReference type="PANTHER" id="PTHR14490">
    <property type="entry name" value="ZINC FINGER, ZZ TYPE"/>
    <property type="match status" value="1"/>
</dbReference>
<comment type="similarity">
    <text evidence="1">Belongs to the KRI1 family.</text>
</comment>
<feature type="compositionally biased region" description="Basic residues" evidence="2">
    <location>
        <begin position="636"/>
        <end position="653"/>
    </location>
</feature>
<comment type="caution">
    <text evidence="4">The sequence shown here is derived from an EMBL/GenBank/DDBJ whole genome shotgun (WGS) entry which is preliminary data.</text>
</comment>
<organism evidence="4 5">
    <name type="scientific">Macrophomina phaseolina</name>
    <dbReference type="NCBI Taxonomy" id="35725"/>
    <lineage>
        <taxon>Eukaryota</taxon>
        <taxon>Fungi</taxon>
        <taxon>Dikarya</taxon>
        <taxon>Ascomycota</taxon>
        <taxon>Pezizomycotina</taxon>
        <taxon>Dothideomycetes</taxon>
        <taxon>Dothideomycetes incertae sedis</taxon>
        <taxon>Botryosphaeriales</taxon>
        <taxon>Botryosphaeriaceae</taxon>
        <taxon>Macrophomina</taxon>
    </lineage>
</organism>
<feature type="region of interest" description="Disordered" evidence="2">
    <location>
        <begin position="564"/>
        <end position="599"/>
    </location>
</feature>
<evidence type="ECO:0000313" key="5">
    <source>
        <dbReference type="Proteomes" id="UP000774617"/>
    </source>
</evidence>
<feature type="compositionally biased region" description="Low complexity" evidence="2">
    <location>
        <begin position="182"/>
        <end position="191"/>
    </location>
</feature>
<sequence length="653" mass="74596">MAPAMPQSEAGRPAKRAKLLMGDDDDSSSSAGEEVTFKINEEFARRFEHNKKREERHRLEEKYGKGNPTKDGDAGSDEESSSSEDEDDDAMLATEALDAEISATLNAIRSKDPRVYDANAKFYSEWDPESLPATEKKEKPVTLQDYHRQNLLEGKTDFDDEKERPALPYAREQEALKKELASVAQANANDSASDDDDFLVAKPKKQEDADSVAAEPKLEKKSRKKKIELNIEEADKDPENFLSNFMASRAWTLDTDKFAPLESDDDEDDRRADEFEFAYNMRFEDPATANEKLQTFARDAVAKTTVRREEKSARQKQRDKERERKEAIKREREEDKARLRKLKIEEMEEKLKMIKEAAGLSGKEFNLDEWRDVLDADWDDDRWDQEMQKRFGDAYYAENEGAASDSSDDDGEGKKKKKKKPKKPKWDDDIDIKDIVPDFEDEVEKPAVTLSDAEDEEDGGVQLPNGDAEEYDEETTSSKKKLSKKDEIEAKRAARRERRIIESLVDQNIDVELAAKESESGPMKFRYRETSPTTFGLTARDILLADDSALNQFAGLKKLAAWRDPEKKKKDKKKLGKKARLRQWRKDTFGDEEGPKYGFSDYVSKKYNEKGLPIHAPADVQMKDAGEDGVDIREGSKKKKKRGKKRKAGAAEE</sequence>
<feature type="compositionally biased region" description="Basic residues" evidence="2">
    <location>
        <begin position="569"/>
        <end position="583"/>
    </location>
</feature>
<feature type="compositionally biased region" description="Basic and acidic residues" evidence="2">
    <location>
        <begin position="35"/>
        <end position="73"/>
    </location>
</feature>
<dbReference type="InterPro" id="IPR024626">
    <property type="entry name" value="Kri1-like_C"/>
</dbReference>
<protein>
    <submittedName>
        <fullName evidence="4">KRI1-like family C-terminal-domain-containing protein</fullName>
    </submittedName>
</protein>
<feature type="compositionally biased region" description="Basic residues" evidence="2">
    <location>
        <begin position="414"/>
        <end position="423"/>
    </location>
</feature>
<name>A0ABQ8G9B2_9PEZI</name>
<feature type="compositionally biased region" description="Basic and acidic residues" evidence="2">
    <location>
        <begin position="424"/>
        <end position="436"/>
    </location>
</feature>
<feature type="compositionally biased region" description="Acidic residues" evidence="2">
    <location>
        <begin position="74"/>
        <end position="90"/>
    </location>
</feature>
<feature type="region of interest" description="Disordered" evidence="2">
    <location>
        <begin position="1"/>
        <end position="96"/>
    </location>
</feature>
<keyword evidence="5" id="KW-1185">Reference proteome</keyword>
<dbReference type="Pfam" id="PF12936">
    <property type="entry name" value="Kri1_C"/>
    <property type="match status" value="1"/>
</dbReference>
<feature type="region of interest" description="Disordered" evidence="2">
    <location>
        <begin position="394"/>
        <end position="489"/>
    </location>
</feature>
<dbReference type="EMBL" id="JAGTJR010000014">
    <property type="protein sequence ID" value="KAH7049163.1"/>
    <property type="molecule type" value="Genomic_DNA"/>
</dbReference>
<evidence type="ECO:0000259" key="3">
    <source>
        <dbReference type="Pfam" id="PF12936"/>
    </source>
</evidence>
<feature type="compositionally biased region" description="Basic and acidic residues" evidence="2">
    <location>
        <begin position="621"/>
        <end position="635"/>
    </location>
</feature>
<evidence type="ECO:0000256" key="2">
    <source>
        <dbReference type="SAM" id="MobiDB-lite"/>
    </source>
</evidence>
<proteinExistence type="inferred from homology"/>
<feature type="region of interest" description="Disordered" evidence="2">
    <location>
        <begin position="182"/>
        <end position="225"/>
    </location>
</feature>
<feature type="region of interest" description="Disordered" evidence="2">
    <location>
        <begin position="304"/>
        <end position="335"/>
    </location>
</feature>
<feature type="region of interest" description="Disordered" evidence="2">
    <location>
        <begin position="122"/>
        <end position="166"/>
    </location>
</feature>